<evidence type="ECO:0000256" key="6">
    <source>
        <dbReference type="ARBA" id="ARBA00023012"/>
    </source>
</evidence>
<feature type="domain" description="Histidine kinase" evidence="8">
    <location>
        <begin position="258"/>
        <end position="477"/>
    </location>
</feature>
<keyword evidence="10" id="KW-1185">Reference proteome</keyword>
<dbReference type="PANTHER" id="PTHR43711:SF31">
    <property type="entry name" value="HISTIDINE KINASE"/>
    <property type="match status" value="1"/>
</dbReference>
<evidence type="ECO:0000256" key="3">
    <source>
        <dbReference type="ARBA" id="ARBA00022553"/>
    </source>
</evidence>
<dbReference type="Gene3D" id="1.10.287.130">
    <property type="match status" value="1"/>
</dbReference>
<dbReference type="SMART" id="SM00387">
    <property type="entry name" value="HATPase_c"/>
    <property type="match status" value="1"/>
</dbReference>
<dbReference type="Proteomes" id="UP000198711">
    <property type="component" value="Unassembled WGS sequence"/>
</dbReference>
<dbReference type="InterPro" id="IPR003594">
    <property type="entry name" value="HATPase_dom"/>
</dbReference>
<dbReference type="CDD" id="cd00082">
    <property type="entry name" value="HisKA"/>
    <property type="match status" value="1"/>
</dbReference>
<accession>A0A8X8LC50</accession>
<dbReference type="InterPro" id="IPR005467">
    <property type="entry name" value="His_kinase_dom"/>
</dbReference>
<dbReference type="Pfam" id="PF02518">
    <property type="entry name" value="HATPase_c"/>
    <property type="match status" value="1"/>
</dbReference>
<evidence type="ECO:0000313" key="10">
    <source>
        <dbReference type="Proteomes" id="UP000198711"/>
    </source>
</evidence>
<dbReference type="GO" id="GO:0000155">
    <property type="term" value="F:phosphorelay sensor kinase activity"/>
    <property type="evidence" value="ECO:0007669"/>
    <property type="project" value="InterPro"/>
</dbReference>
<dbReference type="PRINTS" id="PR00344">
    <property type="entry name" value="BCTRLSENSOR"/>
</dbReference>
<dbReference type="InterPro" id="IPR036097">
    <property type="entry name" value="HisK_dim/P_sf"/>
</dbReference>
<dbReference type="InterPro" id="IPR050736">
    <property type="entry name" value="Sensor_HK_Regulatory"/>
</dbReference>
<dbReference type="Pfam" id="PF00512">
    <property type="entry name" value="HisKA"/>
    <property type="match status" value="1"/>
</dbReference>
<dbReference type="CDD" id="cd00075">
    <property type="entry name" value="HATPase"/>
    <property type="match status" value="1"/>
</dbReference>
<dbReference type="InterPro" id="IPR004358">
    <property type="entry name" value="Sig_transdc_His_kin-like_C"/>
</dbReference>
<keyword evidence="3" id="KW-0597">Phosphoprotein</keyword>
<dbReference type="SMART" id="SM00388">
    <property type="entry name" value="HisKA"/>
    <property type="match status" value="1"/>
</dbReference>
<dbReference type="SUPFAM" id="SSF55874">
    <property type="entry name" value="ATPase domain of HSP90 chaperone/DNA topoisomerase II/histidine kinase"/>
    <property type="match status" value="1"/>
</dbReference>
<feature type="transmembrane region" description="Helical" evidence="7">
    <location>
        <begin position="219"/>
        <end position="239"/>
    </location>
</feature>
<dbReference type="AlphaFoldDB" id="A0A8X8LC50"/>
<keyword evidence="5 9" id="KW-0418">Kinase</keyword>
<dbReference type="EC" id="2.7.13.3" evidence="2"/>
<evidence type="ECO:0000259" key="8">
    <source>
        <dbReference type="PROSITE" id="PS50109"/>
    </source>
</evidence>
<keyword evidence="7" id="KW-0812">Transmembrane</keyword>
<evidence type="ECO:0000256" key="4">
    <source>
        <dbReference type="ARBA" id="ARBA00022679"/>
    </source>
</evidence>
<keyword evidence="7" id="KW-0472">Membrane</keyword>
<dbReference type="Gene3D" id="3.30.565.10">
    <property type="entry name" value="Histidine kinase-like ATPase, C-terminal domain"/>
    <property type="match status" value="1"/>
</dbReference>
<dbReference type="SUPFAM" id="SSF47384">
    <property type="entry name" value="Homodimeric domain of signal transducing histidine kinase"/>
    <property type="match status" value="1"/>
</dbReference>
<evidence type="ECO:0000256" key="1">
    <source>
        <dbReference type="ARBA" id="ARBA00000085"/>
    </source>
</evidence>
<comment type="caution">
    <text evidence="9">The sequence shown here is derived from an EMBL/GenBank/DDBJ whole genome shotgun (WGS) entry which is preliminary data.</text>
</comment>
<dbReference type="RefSeq" id="WP_092721328.1">
    <property type="nucleotide sequence ID" value="NZ_FNNO01000001.1"/>
</dbReference>
<reference evidence="9 10" key="1">
    <citation type="submission" date="2016-10" db="EMBL/GenBank/DDBJ databases">
        <authorList>
            <person name="Varghese N."/>
            <person name="Submissions S."/>
        </authorList>
    </citation>
    <scope>NUCLEOTIDE SEQUENCE [LARGE SCALE GENOMIC DNA]</scope>
    <source>
        <strain evidence="9 10">DSM 25353</strain>
    </source>
</reference>
<feature type="transmembrane region" description="Helical" evidence="7">
    <location>
        <begin position="6"/>
        <end position="27"/>
    </location>
</feature>
<protein>
    <recommendedName>
        <fullName evidence="2">histidine kinase</fullName>
        <ecNumber evidence="2">2.7.13.3</ecNumber>
    </recommendedName>
</protein>
<comment type="catalytic activity">
    <reaction evidence="1">
        <text>ATP + protein L-histidine = ADP + protein N-phospho-L-histidine.</text>
        <dbReference type="EC" id="2.7.13.3"/>
    </reaction>
</comment>
<dbReference type="PROSITE" id="PS50109">
    <property type="entry name" value="HIS_KIN"/>
    <property type="match status" value="1"/>
</dbReference>
<evidence type="ECO:0000256" key="2">
    <source>
        <dbReference type="ARBA" id="ARBA00012438"/>
    </source>
</evidence>
<keyword evidence="4" id="KW-0808">Transferase</keyword>
<keyword evidence="6" id="KW-0902">Two-component regulatory system</keyword>
<evidence type="ECO:0000256" key="5">
    <source>
        <dbReference type="ARBA" id="ARBA00022777"/>
    </source>
</evidence>
<dbReference type="InterPro" id="IPR003661">
    <property type="entry name" value="HisK_dim/P_dom"/>
</dbReference>
<evidence type="ECO:0000256" key="7">
    <source>
        <dbReference type="SAM" id="Phobius"/>
    </source>
</evidence>
<gene>
    <name evidence="9" type="ORF">SAMN05444410_101140</name>
</gene>
<dbReference type="PANTHER" id="PTHR43711">
    <property type="entry name" value="TWO-COMPONENT HISTIDINE KINASE"/>
    <property type="match status" value="1"/>
</dbReference>
<organism evidence="9 10">
    <name type="scientific">Hydrobacter penzbergensis</name>
    <dbReference type="NCBI Taxonomy" id="1235997"/>
    <lineage>
        <taxon>Bacteria</taxon>
        <taxon>Pseudomonadati</taxon>
        <taxon>Bacteroidota</taxon>
        <taxon>Chitinophagia</taxon>
        <taxon>Chitinophagales</taxon>
        <taxon>Chitinophagaceae</taxon>
        <taxon>Hydrobacter</taxon>
    </lineage>
</organism>
<proteinExistence type="predicted"/>
<evidence type="ECO:0000313" key="9">
    <source>
        <dbReference type="EMBL" id="SDW06046.1"/>
    </source>
</evidence>
<sequence length="478" mass="55525">MKRSLVTYIGISIICFLLLATVQFILVRNTYELTNARFYFSERIAMKESYSRSIKNDKLFPGGSEIIDGFLSRHLSSLYALYKSGDPAFETYKQVFADSIFHALQQKESIRRFLNKFKQEKKVTDSLDYALIVESLSVNFDNDLYIPIYDKRKRYPLIDSAMQEEAGVRIGGSLRKVSEQNKVNGFSIRGTQGYAYRINFELHVEPYNRQSAILRQMSMTFSLSLLSILIVVTLFFVTFRNWVKQKKLSEMKSDFINNITHELHTPLATIIVANKNLQNGRILERKENIQPLTDVIQRQSERLKILIDEVLDIASTNRIVLDKKEYRLNDLLDELLLDYRLKLMDTNIELVFHKETDKDLARFDKFHFTTMLLNIFDNAVKYNSNEIKKLAVTTRADRHGDLQVLIQDNGIGISSEDLKHVFEKFYRAPDQYKMQSKGLGLGLYYVRKIIDAHGWSIRVDSKPSKGSQFIITIPHSNK</sequence>
<dbReference type="InterPro" id="IPR036890">
    <property type="entry name" value="HATPase_C_sf"/>
</dbReference>
<name>A0A8X8LC50_9BACT</name>
<keyword evidence="7" id="KW-1133">Transmembrane helix</keyword>
<dbReference type="EMBL" id="FNNO01000001">
    <property type="protein sequence ID" value="SDW06046.1"/>
    <property type="molecule type" value="Genomic_DNA"/>
</dbReference>